<protein>
    <submittedName>
        <fullName evidence="1">Uncharacterized protein</fullName>
    </submittedName>
</protein>
<dbReference type="AlphaFoldDB" id="A0A919XHE9"/>
<proteinExistence type="predicted"/>
<organism evidence="1 2">
    <name type="scientific">Paenibacillus albilobatus</name>
    <dbReference type="NCBI Taxonomy" id="2716884"/>
    <lineage>
        <taxon>Bacteria</taxon>
        <taxon>Bacillati</taxon>
        <taxon>Bacillota</taxon>
        <taxon>Bacilli</taxon>
        <taxon>Bacillales</taxon>
        <taxon>Paenibacillaceae</taxon>
        <taxon>Paenibacillus</taxon>
    </lineage>
</organism>
<reference evidence="1" key="1">
    <citation type="submission" date="2021-03" db="EMBL/GenBank/DDBJ databases">
        <title>Antimicrobial resistance genes in bacteria isolated from Japanese honey, and their potential for conferring macrolide and lincosamide resistance in the American foulbrood pathogen Paenibacillus larvae.</title>
        <authorList>
            <person name="Okamoto M."/>
            <person name="Kumagai M."/>
            <person name="Kanamori H."/>
            <person name="Takamatsu D."/>
        </authorList>
    </citation>
    <scope>NUCLEOTIDE SEQUENCE</scope>
    <source>
        <strain evidence="1">J2TS6</strain>
    </source>
</reference>
<dbReference type="RefSeq" id="WP_160042980.1">
    <property type="nucleotide sequence ID" value="NZ_BORQ01000005.1"/>
</dbReference>
<dbReference type="EMBL" id="BORQ01000005">
    <property type="protein sequence ID" value="GIO32882.1"/>
    <property type="molecule type" value="Genomic_DNA"/>
</dbReference>
<keyword evidence="2" id="KW-1185">Reference proteome</keyword>
<accession>A0A919XHE9</accession>
<name>A0A919XHE9_9BACL</name>
<evidence type="ECO:0000313" key="2">
    <source>
        <dbReference type="Proteomes" id="UP000679779"/>
    </source>
</evidence>
<comment type="caution">
    <text evidence="1">The sequence shown here is derived from an EMBL/GenBank/DDBJ whole genome shotgun (WGS) entry which is preliminary data.</text>
</comment>
<dbReference type="Proteomes" id="UP000679779">
    <property type="component" value="Unassembled WGS sequence"/>
</dbReference>
<sequence length="87" mass="9981">MDVTANPYETYNQLINAEDRLLERLEACELAQSSIFDLFFKSEGPLSREGVEEILQAVHAISLRLQSELLALRLEKKTVARQLKKFT</sequence>
<gene>
    <name evidence="1" type="ORF">J2TS6_40230</name>
</gene>
<evidence type="ECO:0000313" key="1">
    <source>
        <dbReference type="EMBL" id="GIO32882.1"/>
    </source>
</evidence>